<dbReference type="PANTHER" id="PTHR43133">
    <property type="entry name" value="RNA POLYMERASE ECF-TYPE SIGMA FACTO"/>
    <property type="match status" value="1"/>
</dbReference>
<sequence>MHDIGDNLGRKPGSRNRQSLFHKLLYLLGFRSRQRLELRADSLFSSLLFQKCGTKSSFSSPSGQACASYLDRTTDYADENMTQNNELPSPYIIDSELLDRFVNHGDEAALTLLIRKHSALVMSVCRQIVDDQHEAEDVFQAVFLKLVQKGATIKNGAFLTSWLYRVSYHEACQTNRRRKKQMTVEYNDENITPTELAHHTQSKQQFVVLHEEVERLPERYRGPLILCYLNSMSRKEAADELQVTDAAVKARLMKGRELLRKRLLKRGIAMAAILASWRLDYAQAAANASTEMINKTIEQCLSYSGAEAGATLSSPNSLSQASLNLGQKVMPAVSRTSLAVCIGGAILIAGALITGISISGSDEQSDAKSTSKVSKNADGEISGDSNQIEIKTETNQIGASLNSNTIRASKPAAGAAPVRRGRISINGSNIGGPAEPPSDSIEVFSGVGVRSADDPLQPPLGGSPSGGGFGAGTINRNGAGTK</sequence>
<dbReference type="SUPFAM" id="SSF88659">
    <property type="entry name" value="Sigma3 and sigma4 domains of RNA polymerase sigma factors"/>
    <property type="match status" value="1"/>
</dbReference>
<accession>A0A518CUK1</accession>
<dbReference type="NCBIfam" id="TIGR02937">
    <property type="entry name" value="sigma70-ECF"/>
    <property type="match status" value="1"/>
</dbReference>
<keyword evidence="4" id="KW-0238">DNA-binding</keyword>
<evidence type="ECO:0000256" key="6">
    <source>
        <dbReference type="SAM" id="MobiDB-lite"/>
    </source>
</evidence>
<evidence type="ECO:0000256" key="5">
    <source>
        <dbReference type="ARBA" id="ARBA00023163"/>
    </source>
</evidence>
<dbReference type="CDD" id="cd06171">
    <property type="entry name" value="Sigma70_r4"/>
    <property type="match status" value="1"/>
</dbReference>
<organism evidence="9 10">
    <name type="scientific">Polystyrenella longa</name>
    <dbReference type="NCBI Taxonomy" id="2528007"/>
    <lineage>
        <taxon>Bacteria</taxon>
        <taxon>Pseudomonadati</taxon>
        <taxon>Planctomycetota</taxon>
        <taxon>Planctomycetia</taxon>
        <taxon>Planctomycetales</taxon>
        <taxon>Planctomycetaceae</taxon>
        <taxon>Polystyrenella</taxon>
    </lineage>
</organism>
<dbReference type="Gene3D" id="1.10.10.10">
    <property type="entry name" value="Winged helix-like DNA-binding domain superfamily/Winged helix DNA-binding domain"/>
    <property type="match status" value="1"/>
</dbReference>
<dbReference type="AlphaFoldDB" id="A0A518CUK1"/>
<evidence type="ECO:0000256" key="1">
    <source>
        <dbReference type="ARBA" id="ARBA00010641"/>
    </source>
</evidence>
<dbReference type="Pfam" id="PF04542">
    <property type="entry name" value="Sigma70_r2"/>
    <property type="match status" value="1"/>
</dbReference>
<evidence type="ECO:0000256" key="2">
    <source>
        <dbReference type="ARBA" id="ARBA00023015"/>
    </source>
</evidence>
<dbReference type="Pfam" id="PF08281">
    <property type="entry name" value="Sigma70_r4_2"/>
    <property type="match status" value="1"/>
</dbReference>
<dbReference type="InterPro" id="IPR013325">
    <property type="entry name" value="RNA_pol_sigma_r2"/>
</dbReference>
<dbReference type="InterPro" id="IPR014284">
    <property type="entry name" value="RNA_pol_sigma-70_dom"/>
</dbReference>
<evidence type="ECO:0000259" key="8">
    <source>
        <dbReference type="Pfam" id="PF08281"/>
    </source>
</evidence>
<evidence type="ECO:0000256" key="3">
    <source>
        <dbReference type="ARBA" id="ARBA00023082"/>
    </source>
</evidence>
<dbReference type="GO" id="GO:0016987">
    <property type="term" value="F:sigma factor activity"/>
    <property type="evidence" value="ECO:0007669"/>
    <property type="project" value="UniProtKB-KW"/>
</dbReference>
<dbReference type="InterPro" id="IPR007627">
    <property type="entry name" value="RNA_pol_sigma70_r2"/>
</dbReference>
<dbReference type="Gene3D" id="1.10.1740.10">
    <property type="match status" value="1"/>
</dbReference>
<dbReference type="SUPFAM" id="SSF88946">
    <property type="entry name" value="Sigma2 domain of RNA polymerase sigma factors"/>
    <property type="match status" value="1"/>
</dbReference>
<feature type="region of interest" description="Disordered" evidence="6">
    <location>
        <begin position="361"/>
        <end position="389"/>
    </location>
</feature>
<feature type="domain" description="RNA polymerase sigma-70 region 2" evidence="7">
    <location>
        <begin position="113"/>
        <end position="179"/>
    </location>
</feature>
<dbReference type="Proteomes" id="UP000317178">
    <property type="component" value="Chromosome"/>
</dbReference>
<dbReference type="KEGG" id="plon:Pla110_46640"/>
<feature type="region of interest" description="Disordered" evidence="6">
    <location>
        <begin position="408"/>
        <end position="482"/>
    </location>
</feature>
<dbReference type="InterPro" id="IPR039425">
    <property type="entry name" value="RNA_pol_sigma-70-like"/>
</dbReference>
<feature type="domain" description="RNA polymerase sigma factor 70 region 4 type 2" evidence="8">
    <location>
        <begin position="209"/>
        <end position="259"/>
    </location>
</feature>
<dbReference type="InterPro" id="IPR013249">
    <property type="entry name" value="RNA_pol_sigma70_r4_t2"/>
</dbReference>
<comment type="similarity">
    <text evidence="1">Belongs to the sigma-70 factor family. ECF subfamily.</text>
</comment>
<keyword evidence="10" id="KW-1185">Reference proteome</keyword>
<keyword evidence="5" id="KW-0804">Transcription</keyword>
<protein>
    <submittedName>
        <fullName evidence="9">ECF RNA polymerase sigma factor SigW</fullName>
    </submittedName>
</protein>
<dbReference type="InterPro" id="IPR036388">
    <property type="entry name" value="WH-like_DNA-bd_sf"/>
</dbReference>
<reference evidence="9 10" key="1">
    <citation type="submission" date="2019-02" db="EMBL/GenBank/DDBJ databases">
        <title>Deep-cultivation of Planctomycetes and their phenomic and genomic characterization uncovers novel biology.</title>
        <authorList>
            <person name="Wiegand S."/>
            <person name="Jogler M."/>
            <person name="Boedeker C."/>
            <person name="Pinto D."/>
            <person name="Vollmers J."/>
            <person name="Rivas-Marin E."/>
            <person name="Kohn T."/>
            <person name="Peeters S.H."/>
            <person name="Heuer A."/>
            <person name="Rast P."/>
            <person name="Oberbeckmann S."/>
            <person name="Bunk B."/>
            <person name="Jeske O."/>
            <person name="Meyerdierks A."/>
            <person name="Storesund J.E."/>
            <person name="Kallscheuer N."/>
            <person name="Luecker S."/>
            <person name="Lage O.M."/>
            <person name="Pohl T."/>
            <person name="Merkel B.J."/>
            <person name="Hornburger P."/>
            <person name="Mueller R.-W."/>
            <person name="Bruemmer F."/>
            <person name="Labrenz M."/>
            <person name="Spormann A.M."/>
            <person name="Op den Camp H."/>
            <person name="Overmann J."/>
            <person name="Amann R."/>
            <person name="Jetten M.S.M."/>
            <person name="Mascher T."/>
            <person name="Medema M.H."/>
            <person name="Devos D.P."/>
            <person name="Kaster A.-K."/>
            <person name="Ovreas L."/>
            <person name="Rohde M."/>
            <person name="Galperin M.Y."/>
            <person name="Jogler C."/>
        </authorList>
    </citation>
    <scope>NUCLEOTIDE SEQUENCE [LARGE SCALE GENOMIC DNA]</scope>
    <source>
        <strain evidence="9 10">Pla110</strain>
    </source>
</reference>
<evidence type="ECO:0000313" key="10">
    <source>
        <dbReference type="Proteomes" id="UP000317178"/>
    </source>
</evidence>
<evidence type="ECO:0000313" key="9">
    <source>
        <dbReference type="EMBL" id="QDU82901.1"/>
    </source>
</evidence>
<feature type="compositionally biased region" description="Low complexity" evidence="6">
    <location>
        <begin position="411"/>
        <end position="432"/>
    </location>
</feature>
<keyword evidence="2" id="KW-0805">Transcription regulation</keyword>
<evidence type="ECO:0000256" key="4">
    <source>
        <dbReference type="ARBA" id="ARBA00023125"/>
    </source>
</evidence>
<name>A0A518CUK1_9PLAN</name>
<dbReference type="GO" id="GO:0003677">
    <property type="term" value="F:DNA binding"/>
    <property type="evidence" value="ECO:0007669"/>
    <property type="project" value="UniProtKB-KW"/>
</dbReference>
<keyword evidence="3" id="KW-0731">Sigma factor</keyword>
<proteinExistence type="inferred from homology"/>
<gene>
    <name evidence="9" type="primary">sigW_9</name>
    <name evidence="9" type="ORF">Pla110_46640</name>
</gene>
<dbReference type="EMBL" id="CP036281">
    <property type="protein sequence ID" value="QDU82901.1"/>
    <property type="molecule type" value="Genomic_DNA"/>
</dbReference>
<evidence type="ECO:0000259" key="7">
    <source>
        <dbReference type="Pfam" id="PF04542"/>
    </source>
</evidence>
<dbReference type="PANTHER" id="PTHR43133:SF8">
    <property type="entry name" value="RNA POLYMERASE SIGMA FACTOR HI_1459-RELATED"/>
    <property type="match status" value="1"/>
</dbReference>
<dbReference type="InterPro" id="IPR013324">
    <property type="entry name" value="RNA_pol_sigma_r3/r4-like"/>
</dbReference>
<dbReference type="OrthoDB" id="291047at2"/>
<dbReference type="GO" id="GO:0006352">
    <property type="term" value="P:DNA-templated transcription initiation"/>
    <property type="evidence" value="ECO:0007669"/>
    <property type="project" value="InterPro"/>
</dbReference>